<gene>
    <name evidence="2" type="ORF">J1N35_025592</name>
</gene>
<evidence type="ECO:0000313" key="2">
    <source>
        <dbReference type="EMBL" id="KAH1073264.1"/>
    </source>
</evidence>
<dbReference type="EMBL" id="JAIQCV010000008">
    <property type="protein sequence ID" value="KAH1073264.1"/>
    <property type="molecule type" value="Genomic_DNA"/>
</dbReference>
<dbReference type="Proteomes" id="UP000828251">
    <property type="component" value="Unassembled WGS sequence"/>
</dbReference>
<sequence length="65" mass="7729">MERALNGAAAKWKNQLSRTQVKLWKDLAQAFMKQYGHVTDIAPDRIMLQNMEKKSRESFRQYSQR</sequence>
<feature type="domain" description="Retrotransposon gag" evidence="1">
    <location>
        <begin position="4"/>
        <end position="65"/>
    </location>
</feature>
<dbReference type="PANTHER" id="PTHR33223:SF8">
    <property type="entry name" value="OS04G0172440 PROTEIN"/>
    <property type="match status" value="1"/>
</dbReference>
<name>A0A9D3ZXZ3_9ROSI</name>
<accession>A0A9D3ZXZ3</accession>
<keyword evidence="3" id="KW-1185">Reference proteome</keyword>
<protein>
    <recommendedName>
        <fullName evidence="1">Retrotransposon gag domain-containing protein</fullName>
    </recommendedName>
</protein>
<reference evidence="2 3" key="1">
    <citation type="journal article" date="2021" name="Plant Biotechnol. J.">
        <title>Multi-omics assisted identification of the key and species-specific regulatory components of drought-tolerant mechanisms in Gossypium stocksii.</title>
        <authorList>
            <person name="Yu D."/>
            <person name="Ke L."/>
            <person name="Zhang D."/>
            <person name="Wu Y."/>
            <person name="Sun Y."/>
            <person name="Mei J."/>
            <person name="Sun J."/>
            <person name="Sun Y."/>
        </authorList>
    </citation>
    <scope>NUCLEOTIDE SEQUENCE [LARGE SCALE GENOMIC DNA]</scope>
    <source>
        <strain evidence="3">cv. E1</strain>
        <tissue evidence="2">Leaf</tissue>
    </source>
</reference>
<organism evidence="2 3">
    <name type="scientific">Gossypium stocksii</name>
    <dbReference type="NCBI Taxonomy" id="47602"/>
    <lineage>
        <taxon>Eukaryota</taxon>
        <taxon>Viridiplantae</taxon>
        <taxon>Streptophyta</taxon>
        <taxon>Embryophyta</taxon>
        <taxon>Tracheophyta</taxon>
        <taxon>Spermatophyta</taxon>
        <taxon>Magnoliopsida</taxon>
        <taxon>eudicotyledons</taxon>
        <taxon>Gunneridae</taxon>
        <taxon>Pentapetalae</taxon>
        <taxon>rosids</taxon>
        <taxon>malvids</taxon>
        <taxon>Malvales</taxon>
        <taxon>Malvaceae</taxon>
        <taxon>Malvoideae</taxon>
        <taxon>Gossypium</taxon>
    </lineage>
</organism>
<dbReference type="InterPro" id="IPR005162">
    <property type="entry name" value="Retrotrans_gag_dom"/>
</dbReference>
<proteinExistence type="predicted"/>
<dbReference type="PANTHER" id="PTHR33223">
    <property type="entry name" value="CCHC-TYPE DOMAIN-CONTAINING PROTEIN"/>
    <property type="match status" value="1"/>
</dbReference>
<evidence type="ECO:0000259" key="1">
    <source>
        <dbReference type="Pfam" id="PF03732"/>
    </source>
</evidence>
<dbReference type="Pfam" id="PF03732">
    <property type="entry name" value="Retrotrans_gag"/>
    <property type="match status" value="1"/>
</dbReference>
<comment type="caution">
    <text evidence="2">The sequence shown here is derived from an EMBL/GenBank/DDBJ whole genome shotgun (WGS) entry which is preliminary data.</text>
</comment>
<evidence type="ECO:0000313" key="3">
    <source>
        <dbReference type="Proteomes" id="UP000828251"/>
    </source>
</evidence>
<dbReference type="AlphaFoldDB" id="A0A9D3ZXZ3"/>
<dbReference type="OrthoDB" id="1432691at2759"/>